<dbReference type="PROSITE" id="PS00028">
    <property type="entry name" value="ZINC_FINGER_C2H2_1"/>
    <property type="match status" value="1"/>
</dbReference>
<dbReference type="Pfam" id="PF13912">
    <property type="entry name" value="zf-C2H2_6"/>
    <property type="match status" value="1"/>
</dbReference>
<dbReference type="SMART" id="SM00355">
    <property type="entry name" value="ZnF_C2H2"/>
    <property type="match status" value="1"/>
</dbReference>
<evidence type="ECO:0000256" key="3">
    <source>
        <dbReference type="ARBA" id="ARBA00022771"/>
    </source>
</evidence>
<evidence type="ECO:0000256" key="5">
    <source>
        <dbReference type="ARBA" id="ARBA00023015"/>
    </source>
</evidence>
<protein>
    <recommendedName>
        <fullName evidence="9">C2H2-type domain-containing protein</fullName>
    </recommendedName>
</protein>
<evidence type="ECO:0000256" key="7">
    <source>
        <dbReference type="ARBA" id="ARBA00023242"/>
    </source>
</evidence>
<reference evidence="10 11" key="1">
    <citation type="journal article" date="2024" name="G3 (Bethesda)">
        <title>Genome assembly of Hibiscus sabdariffa L. provides insights into metabolisms of medicinal natural products.</title>
        <authorList>
            <person name="Kim T."/>
        </authorList>
    </citation>
    <scope>NUCLEOTIDE SEQUENCE [LARGE SCALE GENOMIC DNA]</scope>
    <source>
        <strain evidence="10">TK-2024</strain>
        <tissue evidence="10">Old leaves</tissue>
    </source>
</reference>
<dbReference type="SUPFAM" id="SSF57667">
    <property type="entry name" value="beta-beta-alpha zinc fingers"/>
    <property type="match status" value="1"/>
</dbReference>
<dbReference type="PROSITE" id="PS50157">
    <property type="entry name" value="ZINC_FINGER_C2H2_2"/>
    <property type="match status" value="1"/>
</dbReference>
<keyword evidence="3 8" id="KW-0863">Zinc-finger</keyword>
<keyword evidence="11" id="KW-1185">Reference proteome</keyword>
<dbReference type="EMBL" id="JBBPBN010000042">
    <property type="protein sequence ID" value="KAK8998063.1"/>
    <property type="molecule type" value="Genomic_DNA"/>
</dbReference>
<evidence type="ECO:0000313" key="11">
    <source>
        <dbReference type="Proteomes" id="UP001396334"/>
    </source>
</evidence>
<dbReference type="InterPro" id="IPR052426">
    <property type="entry name" value="Plant_dev_regulator"/>
</dbReference>
<name>A0ABR2QBP1_9ROSI</name>
<dbReference type="Proteomes" id="UP001396334">
    <property type="component" value="Unassembled WGS sequence"/>
</dbReference>
<evidence type="ECO:0000313" key="10">
    <source>
        <dbReference type="EMBL" id="KAK8998063.1"/>
    </source>
</evidence>
<keyword evidence="5" id="KW-0805">Transcription regulation</keyword>
<organism evidence="10 11">
    <name type="scientific">Hibiscus sabdariffa</name>
    <name type="common">roselle</name>
    <dbReference type="NCBI Taxonomy" id="183260"/>
    <lineage>
        <taxon>Eukaryota</taxon>
        <taxon>Viridiplantae</taxon>
        <taxon>Streptophyta</taxon>
        <taxon>Embryophyta</taxon>
        <taxon>Tracheophyta</taxon>
        <taxon>Spermatophyta</taxon>
        <taxon>Magnoliopsida</taxon>
        <taxon>eudicotyledons</taxon>
        <taxon>Gunneridae</taxon>
        <taxon>Pentapetalae</taxon>
        <taxon>rosids</taxon>
        <taxon>malvids</taxon>
        <taxon>Malvales</taxon>
        <taxon>Malvaceae</taxon>
        <taxon>Malvoideae</taxon>
        <taxon>Hibiscus</taxon>
    </lineage>
</organism>
<comment type="caution">
    <text evidence="10">The sequence shown here is derived from an EMBL/GenBank/DDBJ whole genome shotgun (WGS) entry which is preliminary data.</text>
</comment>
<feature type="domain" description="C2H2-type" evidence="9">
    <location>
        <begin position="68"/>
        <end position="95"/>
    </location>
</feature>
<keyword evidence="2" id="KW-0479">Metal-binding</keyword>
<proteinExistence type="predicted"/>
<evidence type="ECO:0000256" key="2">
    <source>
        <dbReference type="ARBA" id="ARBA00022723"/>
    </source>
</evidence>
<evidence type="ECO:0000256" key="6">
    <source>
        <dbReference type="ARBA" id="ARBA00023163"/>
    </source>
</evidence>
<gene>
    <name evidence="10" type="ORF">V6N11_012595</name>
</gene>
<evidence type="ECO:0000256" key="1">
    <source>
        <dbReference type="ARBA" id="ARBA00004123"/>
    </source>
</evidence>
<keyword evidence="6" id="KW-0804">Transcription</keyword>
<keyword evidence="4" id="KW-0862">Zinc</keyword>
<evidence type="ECO:0000256" key="4">
    <source>
        <dbReference type="ARBA" id="ARBA00022833"/>
    </source>
</evidence>
<dbReference type="PANTHER" id="PTHR45801:SF5">
    <property type="entry name" value="OS05G0286100 PROTEIN"/>
    <property type="match status" value="1"/>
</dbReference>
<sequence length="212" mass="23337">MAADLTFLSLTQLQNLAQKSQNHNQQNLMAAPWVWNPKSQPDGDSWEVKAFAEDTGHVMGTTWPPRSYTCTFCRREFRSAQALGGHMNVHRRDRALLHQSQPATSTTSVPLINQTSSPSSQEFTTNGGLCFFYQLPSPNGVLTSPPINACSISAYPFNNSMAPAGLNNSSSSLHYWITGAEPADNNLRDGNKNISKEASTEELDLELRLGHK</sequence>
<dbReference type="PANTHER" id="PTHR45801">
    <property type="entry name" value="OS07G0101800 PROTEIN"/>
    <property type="match status" value="1"/>
</dbReference>
<dbReference type="InterPro" id="IPR036236">
    <property type="entry name" value="Znf_C2H2_sf"/>
</dbReference>
<accession>A0ABR2QBP1</accession>
<dbReference type="InterPro" id="IPR013087">
    <property type="entry name" value="Znf_C2H2_type"/>
</dbReference>
<evidence type="ECO:0000259" key="9">
    <source>
        <dbReference type="PROSITE" id="PS50157"/>
    </source>
</evidence>
<evidence type="ECO:0000256" key="8">
    <source>
        <dbReference type="PROSITE-ProRule" id="PRU00042"/>
    </source>
</evidence>
<dbReference type="Gene3D" id="3.30.160.60">
    <property type="entry name" value="Classic Zinc Finger"/>
    <property type="match status" value="1"/>
</dbReference>
<keyword evidence="7" id="KW-0539">Nucleus</keyword>
<comment type="subcellular location">
    <subcellularLocation>
        <location evidence="1">Nucleus</location>
    </subcellularLocation>
</comment>